<dbReference type="GO" id="GO:0006979">
    <property type="term" value="P:response to oxidative stress"/>
    <property type="evidence" value="ECO:0007669"/>
    <property type="project" value="TreeGrafter"/>
</dbReference>
<feature type="domain" description="DJ-1/PfpI" evidence="1">
    <location>
        <begin position="2"/>
        <end position="166"/>
    </location>
</feature>
<dbReference type="EMBL" id="RARA01000018">
    <property type="protein sequence ID" value="ROT47636.1"/>
    <property type="molecule type" value="Genomic_DNA"/>
</dbReference>
<dbReference type="GO" id="GO:1903189">
    <property type="term" value="P:glyoxal metabolic process"/>
    <property type="evidence" value="ECO:0007669"/>
    <property type="project" value="TreeGrafter"/>
</dbReference>
<dbReference type="AlphaFoldDB" id="A0A3N2QCU8"/>
<evidence type="ECO:0000313" key="2">
    <source>
        <dbReference type="EMBL" id="ROT47636.1"/>
    </source>
</evidence>
<dbReference type="OrthoDB" id="9792284at2"/>
<gene>
    <name evidence="2" type="ORF">EDM02_01160</name>
</gene>
<dbReference type="Proteomes" id="UP000270927">
    <property type="component" value="Unassembled WGS sequence"/>
</dbReference>
<dbReference type="InterPro" id="IPR002818">
    <property type="entry name" value="DJ-1/PfpI"/>
</dbReference>
<dbReference type="CDD" id="cd03135">
    <property type="entry name" value="GATase1_DJ-1"/>
    <property type="match status" value="1"/>
</dbReference>
<reference evidence="2 3" key="1">
    <citation type="submission" date="2018-09" db="EMBL/GenBank/DDBJ databases">
        <title>Comparative Genomics of Wolbachia-Cardinium Dual Endosymbiosis in a Plant-Parasitic Nematode.</title>
        <authorList>
            <person name="Brown A.M.V."/>
            <person name="Wasala S.K."/>
            <person name="Howe D.K."/>
            <person name="Peetz A.B."/>
            <person name="Zasada I.A."/>
            <person name="Denver D.R."/>
        </authorList>
    </citation>
    <scope>NUCLEOTIDE SEQUENCE [LARGE SCALE GENOMIC DNA]</scope>
    <source>
        <strain evidence="2 3">Pp_1</strain>
    </source>
</reference>
<dbReference type="NCBIfam" id="TIGR01383">
    <property type="entry name" value="not_thiJ"/>
    <property type="match status" value="1"/>
</dbReference>
<dbReference type="Pfam" id="PF01965">
    <property type="entry name" value="DJ-1_PfpI"/>
    <property type="match status" value="1"/>
</dbReference>
<sequence length="184" mass="19959">MKKALIIGSNGSEEIELIITSDILRCSGIDVTIAGLQDDPMIICSRKTKLQVDSLFKEIAEHLFDAVILPGGQPGSHHLSEDKRVGTLLRHHEQEGKIIAAICAAPLALASHHIAIGGKLTTHDSIRAKMESAGYLYSEEPVCVWKNIVTSRGPGTAFAFALKLVELLIHVQKSKEIGKAMLVY</sequence>
<dbReference type="Gene3D" id="3.40.50.880">
    <property type="match status" value="1"/>
</dbReference>
<dbReference type="InterPro" id="IPR006287">
    <property type="entry name" value="DJ-1"/>
</dbReference>
<keyword evidence="3" id="KW-1185">Reference proteome</keyword>
<dbReference type="SUPFAM" id="SSF52317">
    <property type="entry name" value="Class I glutamine amidotransferase-like"/>
    <property type="match status" value="1"/>
</dbReference>
<name>A0A3N2QCU8_9BACT</name>
<dbReference type="GO" id="GO:0005737">
    <property type="term" value="C:cytoplasm"/>
    <property type="evidence" value="ECO:0007669"/>
    <property type="project" value="TreeGrafter"/>
</dbReference>
<accession>A0A3N2QCU8</accession>
<comment type="caution">
    <text evidence="2">The sequence shown here is derived from an EMBL/GenBank/DDBJ whole genome shotgun (WGS) entry which is preliminary data.</text>
</comment>
<dbReference type="InterPro" id="IPR029062">
    <property type="entry name" value="Class_I_gatase-like"/>
</dbReference>
<evidence type="ECO:0000313" key="3">
    <source>
        <dbReference type="Proteomes" id="UP000270927"/>
    </source>
</evidence>
<dbReference type="PANTHER" id="PTHR48094">
    <property type="entry name" value="PROTEIN/NUCLEIC ACID DEGLYCASE DJ-1-RELATED"/>
    <property type="match status" value="1"/>
</dbReference>
<protein>
    <submittedName>
        <fullName evidence="2">DJ-1/PfpI family protein</fullName>
    </submittedName>
</protein>
<organism evidence="2 3">
    <name type="scientific">Candidatus Cardinium hertigii</name>
    <dbReference type="NCBI Taxonomy" id="247481"/>
    <lineage>
        <taxon>Bacteria</taxon>
        <taxon>Pseudomonadati</taxon>
        <taxon>Bacteroidota</taxon>
        <taxon>Cytophagia</taxon>
        <taxon>Cytophagales</taxon>
        <taxon>Amoebophilaceae</taxon>
        <taxon>Candidatus Cardinium</taxon>
    </lineage>
</organism>
<dbReference type="InterPro" id="IPR050325">
    <property type="entry name" value="Prot/Nucl_acid_deglycase"/>
</dbReference>
<dbReference type="PANTHER" id="PTHR48094:SF12">
    <property type="entry name" value="PARKINSON DISEASE PROTEIN 7 HOMOLOG"/>
    <property type="match status" value="1"/>
</dbReference>
<evidence type="ECO:0000259" key="1">
    <source>
        <dbReference type="Pfam" id="PF01965"/>
    </source>
</evidence>
<proteinExistence type="predicted"/>
<dbReference type="RefSeq" id="WP_123662398.1">
    <property type="nucleotide sequence ID" value="NZ_RARA01000018.1"/>
</dbReference>